<reference evidence="1 2" key="1">
    <citation type="submission" date="2017-01" db="EMBL/GenBank/DDBJ databases">
        <authorList>
            <person name="Mah S.A."/>
            <person name="Swanson W.J."/>
            <person name="Moy G.W."/>
            <person name="Vacquier V.D."/>
        </authorList>
    </citation>
    <scope>NUCLEOTIDE SEQUENCE [LARGE SCALE GENOMIC DNA]</scope>
    <source>
        <strain evidence="1 2">DSM 7027</strain>
    </source>
</reference>
<dbReference type="GO" id="GO:0016740">
    <property type="term" value="F:transferase activity"/>
    <property type="evidence" value="ECO:0007669"/>
    <property type="project" value="UniProtKB-KW"/>
</dbReference>
<gene>
    <name evidence="1" type="ORF">SAMN05421647_10596</name>
</gene>
<proteinExistence type="predicted"/>
<dbReference type="Proteomes" id="UP000186895">
    <property type="component" value="Unassembled WGS sequence"/>
</dbReference>
<dbReference type="InterPro" id="IPR029044">
    <property type="entry name" value="Nucleotide-diphossugar_trans"/>
</dbReference>
<dbReference type="eggNOG" id="COG1216">
    <property type="taxonomic scope" value="Bacteria"/>
</dbReference>
<evidence type="ECO:0000313" key="2">
    <source>
        <dbReference type="Proteomes" id="UP000186895"/>
    </source>
</evidence>
<sequence length="306" mass="36011">MQHDLTLAMLSWRQPRTLKHSLESYQRQGLLDMAKEKLIFFNECTGEDRRIAEKYGFTVLQAKRNIGIAKPFQELIKAASGRYFLFLENDFMLVEDEATCEQELQAAMAAVETDIACVRLRHQHHYGDPNYWLLKVWEGRKSAEQANLNATYLFNEPDREYDEIERVEHLNRTFFVADSGIANFTNNPCLYRTEFLREHFLQREFTEFDNLETNIEPWWQAAGLRIAQGRGLFKHHPLEVSGSGFAQHKRIKHSIKHWSHYLIRIGYKRRVINLFLLQFLPMLIKANINLGNKVMVNLSLGRYESE</sequence>
<keyword evidence="1" id="KW-0808">Transferase</keyword>
<dbReference type="RefSeq" id="WP_076462986.1">
    <property type="nucleotide sequence ID" value="NZ_FTMN01000005.1"/>
</dbReference>
<dbReference type="EMBL" id="FTMN01000005">
    <property type="protein sequence ID" value="SIQ47474.1"/>
    <property type="molecule type" value="Genomic_DNA"/>
</dbReference>
<protein>
    <submittedName>
        <fullName evidence="1">Glycosyl transferase family 2</fullName>
    </submittedName>
</protein>
<evidence type="ECO:0000313" key="1">
    <source>
        <dbReference type="EMBL" id="SIQ47474.1"/>
    </source>
</evidence>
<name>A0A1N6T2I1_9GAMM</name>
<organism evidence="1 2">
    <name type="scientific">Marinobacterium stanieri</name>
    <dbReference type="NCBI Taxonomy" id="49186"/>
    <lineage>
        <taxon>Bacteria</taxon>
        <taxon>Pseudomonadati</taxon>
        <taxon>Pseudomonadota</taxon>
        <taxon>Gammaproteobacteria</taxon>
        <taxon>Oceanospirillales</taxon>
        <taxon>Oceanospirillaceae</taxon>
        <taxon>Marinobacterium</taxon>
    </lineage>
</organism>
<dbReference type="CDD" id="cd00761">
    <property type="entry name" value="Glyco_tranf_GTA_type"/>
    <property type="match status" value="1"/>
</dbReference>
<dbReference type="STRING" id="49186.SAMN05421647_10596"/>
<accession>A0A1N6T2I1</accession>
<dbReference type="AlphaFoldDB" id="A0A1N6T2I1"/>
<dbReference type="Gene3D" id="3.90.550.10">
    <property type="entry name" value="Spore Coat Polysaccharide Biosynthesis Protein SpsA, Chain A"/>
    <property type="match status" value="1"/>
</dbReference>
<keyword evidence="2" id="KW-1185">Reference proteome</keyword>
<dbReference type="SUPFAM" id="SSF53448">
    <property type="entry name" value="Nucleotide-diphospho-sugar transferases"/>
    <property type="match status" value="1"/>
</dbReference>